<accession>A0ABS5I7G9</accession>
<sequence>MDFRYGYRADSERNGTLSGDFMNRQANIAICPFSFPASLPLGPSIIKAFAEEHSDFKVNCVDLNAEWYNTFVDAALAGKSFVQFTPEARTDFAKAAKMFRDGGDVFWDEAEYQRLSRFFESIIRKVENVFLDGFERACAKGEYVPPIKAYAEHAARKLLANDPSVVGFSLMFREQYMPSVLIAYYVKALRPDVKIVFGGGYTSACHPSILFANPFIDFVVFNEGEGGFHALLMALDEGRTRFDGIANLIWRDPTVEEGWTKNPKSPSVDFKTQPYPDFSDFQLDSYFQPEPVFPIMSSKGCAWDKCTFCTHHRSYSGAHRAAPTDRVVGEIEHMVNTYGVKRFAFVDEMISPGRFRRISEDLIEKKIDITWYALAKPDLIYTEEILKVMHDGGCRYILWGVESANQRIIDLMDKGTTPDGVSEVLARSTRAGIHNHLFIIVGFPSETEAEFQETMEFLYDNRNNVHRILACGFSLDNGSVIFKEPERFGISRIWDVSNIATVSVKYDVEQGVGCFDTEKHAMFWKTNFFDHFEAFKGDLGLFRNHALLHYTYPERIKPVGGRRVPNPRKLKPPPYQAGRTVASDRKVLTK</sequence>
<dbReference type="Proteomes" id="UP000680714">
    <property type="component" value="Unassembled WGS sequence"/>
</dbReference>
<name>A0ABS5I7G9_9PROT</name>
<evidence type="ECO:0000259" key="8">
    <source>
        <dbReference type="PROSITE" id="PS51918"/>
    </source>
</evidence>
<dbReference type="PANTHER" id="PTHR43409:SF16">
    <property type="entry name" value="SLR0320 PROTEIN"/>
    <property type="match status" value="1"/>
</dbReference>
<keyword evidence="3" id="KW-0479">Metal-binding</keyword>
<feature type="region of interest" description="Disordered" evidence="6">
    <location>
        <begin position="559"/>
        <end position="590"/>
    </location>
</feature>
<reference evidence="9 10" key="1">
    <citation type="submission" date="2021-04" db="EMBL/GenBank/DDBJ databases">
        <title>Magnetospirillum sulfuroxidans sp. nov., a facultative chemolithoautotrophic sulfur-oxidizing alphaproteobacterium isolated from freshwater sediment and proposals for Paramagetospirillum gen. nov., and Magnetospirillaceae fam. nov.</title>
        <authorList>
            <person name="Koziaeva V."/>
            <person name="Geelhoed J.S."/>
            <person name="Sorokin D.Y."/>
            <person name="Grouzdev D.S."/>
        </authorList>
    </citation>
    <scope>NUCLEOTIDE SEQUENCE [LARGE SCALE GENOMIC DNA]</scope>
    <source>
        <strain evidence="9 10">J10</strain>
    </source>
</reference>
<dbReference type="InterPro" id="IPR051198">
    <property type="entry name" value="BchE-like"/>
</dbReference>
<dbReference type="InterPro" id="IPR058240">
    <property type="entry name" value="rSAM_sf"/>
</dbReference>
<evidence type="ECO:0000256" key="3">
    <source>
        <dbReference type="ARBA" id="ARBA00022723"/>
    </source>
</evidence>
<dbReference type="RefSeq" id="WP_211545874.1">
    <property type="nucleotide sequence ID" value="NZ_JAGTUF010000001.1"/>
</dbReference>
<dbReference type="SFLD" id="SFLDS00029">
    <property type="entry name" value="Radical_SAM"/>
    <property type="match status" value="1"/>
</dbReference>
<feature type="domain" description="Radical SAM core" evidence="8">
    <location>
        <begin position="287"/>
        <end position="509"/>
    </location>
</feature>
<dbReference type="PROSITE" id="PS51918">
    <property type="entry name" value="RADICAL_SAM"/>
    <property type="match status" value="1"/>
</dbReference>
<gene>
    <name evidence="9" type="ORF">KEC16_01440</name>
</gene>
<keyword evidence="2" id="KW-0949">S-adenosyl-L-methionine</keyword>
<dbReference type="SFLD" id="SFLDG01123">
    <property type="entry name" value="methyltransferase_(Class_B)"/>
    <property type="match status" value="1"/>
</dbReference>
<proteinExistence type="predicted"/>
<evidence type="ECO:0000313" key="9">
    <source>
        <dbReference type="EMBL" id="MBR9970375.1"/>
    </source>
</evidence>
<dbReference type="InterPro" id="IPR006158">
    <property type="entry name" value="Cobalamin-bd"/>
</dbReference>
<dbReference type="InterPro" id="IPR034466">
    <property type="entry name" value="Methyltransferase_Class_B"/>
</dbReference>
<evidence type="ECO:0000256" key="2">
    <source>
        <dbReference type="ARBA" id="ARBA00022691"/>
    </source>
</evidence>
<evidence type="ECO:0000256" key="5">
    <source>
        <dbReference type="ARBA" id="ARBA00023014"/>
    </source>
</evidence>
<evidence type="ECO:0000313" key="10">
    <source>
        <dbReference type="Proteomes" id="UP000680714"/>
    </source>
</evidence>
<protein>
    <submittedName>
        <fullName evidence="9">Radical SAM protein</fullName>
    </submittedName>
</protein>
<dbReference type="Pfam" id="PF02310">
    <property type="entry name" value="B12-binding"/>
    <property type="match status" value="1"/>
</dbReference>
<comment type="cofactor">
    <cofactor evidence="1">
        <name>[4Fe-4S] cluster</name>
        <dbReference type="ChEBI" id="CHEBI:49883"/>
    </cofactor>
</comment>
<evidence type="ECO:0000256" key="6">
    <source>
        <dbReference type="SAM" id="MobiDB-lite"/>
    </source>
</evidence>
<dbReference type="EMBL" id="JAGTUF010000001">
    <property type="protein sequence ID" value="MBR9970375.1"/>
    <property type="molecule type" value="Genomic_DNA"/>
</dbReference>
<dbReference type="Gene3D" id="3.40.50.280">
    <property type="entry name" value="Cobalamin-binding domain"/>
    <property type="match status" value="1"/>
</dbReference>
<dbReference type="InterPro" id="IPR023404">
    <property type="entry name" value="rSAM_horseshoe"/>
</dbReference>
<keyword evidence="5" id="KW-0411">Iron-sulfur</keyword>
<dbReference type="InterPro" id="IPR007197">
    <property type="entry name" value="rSAM"/>
</dbReference>
<dbReference type="InterPro" id="IPR006638">
    <property type="entry name" value="Elp3/MiaA/NifB-like_rSAM"/>
</dbReference>
<feature type="domain" description="B12-binding" evidence="7">
    <location>
        <begin position="93"/>
        <end position="242"/>
    </location>
</feature>
<keyword evidence="10" id="KW-1185">Reference proteome</keyword>
<dbReference type="PROSITE" id="PS51332">
    <property type="entry name" value="B12_BINDING"/>
    <property type="match status" value="1"/>
</dbReference>
<evidence type="ECO:0000259" key="7">
    <source>
        <dbReference type="PROSITE" id="PS51332"/>
    </source>
</evidence>
<keyword evidence="4" id="KW-0408">Iron</keyword>
<organism evidence="9 10">
    <name type="scientific">Magnetospirillum sulfuroxidans</name>
    <dbReference type="NCBI Taxonomy" id="611300"/>
    <lineage>
        <taxon>Bacteria</taxon>
        <taxon>Pseudomonadati</taxon>
        <taxon>Pseudomonadota</taxon>
        <taxon>Alphaproteobacteria</taxon>
        <taxon>Rhodospirillales</taxon>
        <taxon>Rhodospirillaceae</taxon>
        <taxon>Magnetospirillum</taxon>
    </lineage>
</organism>
<evidence type="ECO:0000256" key="1">
    <source>
        <dbReference type="ARBA" id="ARBA00001966"/>
    </source>
</evidence>
<dbReference type="SUPFAM" id="SSF102114">
    <property type="entry name" value="Radical SAM enzymes"/>
    <property type="match status" value="1"/>
</dbReference>
<dbReference type="Gene3D" id="3.80.30.20">
    <property type="entry name" value="tm_1862 like domain"/>
    <property type="match status" value="1"/>
</dbReference>
<dbReference type="PANTHER" id="PTHR43409">
    <property type="entry name" value="ANAEROBIC MAGNESIUM-PROTOPORPHYRIN IX MONOMETHYL ESTER CYCLASE-RELATED"/>
    <property type="match status" value="1"/>
</dbReference>
<dbReference type="SMART" id="SM00729">
    <property type="entry name" value="Elp3"/>
    <property type="match status" value="1"/>
</dbReference>
<comment type="caution">
    <text evidence="9">The sequence shown here is derived from an EMBL/GenBank/DDBJ whole genome shotgun (WGS) entry which is preliminary data.</text>
</comment>
<evidence type="ECO:0000256" key="4">
    <source>
        <dbReference type="ARBA" id="ARBA00023004"/>
    </source>
</evidence>
<dbReference type="SFLD" id="SFLDG01082">
    <property type="entry name" value="B12-binding_domain_containing"/>
    <property type="match status" value="1"/>
</dbReference>
<dbReference type="Pfam" id="PF04055">
    <property type="entry name" value="Radical_SAM"/>
    <property type="match status" value="1"/>
</dbReference>